<keyword evidence="5" id="KW-0571">Peptide transport</keyword>
<feature type="transmembrane region" description="Helical" evidence="8">
    <location>
        <begin position="323"/>
        <end position="343"/>
    </location>
</feature>
<dbReference type="AlphaFoldDB" id="A0A848GMD5"/>
<feature type="transmembrane region" description="Helical" evidence="8">
    <location>
        <begin position="149"/>
        <end position="173"/>
    </location>
</feature>
<evidence type="ECO:0000256" key="3">
    <source>
        <dbReference type="ARBA" id="ARBA00022475"/>
    </source>
</evidence>
<evidence type="ECO:0000256" key="5">
    <source>
        <dbReference type="ARBA" id="ARBA00022856"/>
    </source>
</evidence>
<keyword evidence="2" id="KW-0813">Transport</keyword>
<feature type="transmembrane region" description="Helical" evidence="8">
    <location>
        <begin position="51"/>
        <end position="70"/>
    </location>
</feature>
<feature type="transmembrane region" description="Helical" evidence="8">
    <location>
        <begin position="185"/>
        <end position="206"/>
    </location>
</feature>
<feature type="transmembrane region" description="Helical" evidence="8">
    <location>
        <begin position="462"/>
        <end position="487"/>
    </location>
</feature>
<dbReference type="InterPro" id="IPR050171">
    <property type="entry name" value="MFS_Transporters"/>
</dbReference>
<protein>
    <submittedName>
        <fullName evidence="9">Peptide MFS transporter</fullName>
    </submittedName>
</protein>
<feature type="transmembrane region" description="Helical" evidence="8">
    <location>
        <begin position="109"/>
        <end position="128"/>
    </location>
</feature>
<keyword evidence="10" id="KW-1185">Reference proteome</keyword>
<feature type="transmembrane region" description="Helical" evidence="8">
    <location>
        <begin position="542"/>
        <end position="565"/>
    </location>
</feature>
<dbReference type="GO" id="GO:0015833">
    <property type="term" value="P:peptide transport"/>
    <property type="evidence" value="ECO:0007669"/>
    <property type="project" value="UniProtKB-KW"/>
</dbReference>
<feature type="transmembrane region" description="Helical" evidence="8">
    <location>
        <begin position="432"/>
        <end position="450"/>
    </location>
</feature>
<feature type="transmembrane region" description="Helical" evidence="8">
    <location>
        <begin position="363"/>
        <end position="385"/>
    </location>
</feature>
<organism evidence="9 10">
    <name type="scientific">Chitinophaga fulva</name>
    <dbReference type="NCBI Taxonomy" id="2728842"/>
    <lineage>
        <taxon>Bacteria</taxon>
        <taxon>Pseudomonadati</taxon>
        <taxon>Bacteroidota</taxon>
        <taxon>Chitinophagia</taxon>
        <taxon>Chitinophagales</taxon>
        <taxon>Chitinophagaceae</taxon>
        <taxon>Chitinophaga</taxon>
    </lineage>
</organism>
<dbReference type="CDD" id="cd17346">
    <property type="entry name" value="MFS_DtpA_like"/>
    <property type="match status" value="1"/>
</dbReference>
<dbReference type="RefSeq" id="WP_169226631.1">
    <property type="nucleotide sequence ID" value="NZ_JABBGC010000002.1"/>
</dbReference>
<evidence type="ECO:0000256" key="2">
    <source>
        <dbReference type="ARBA" id="ARBA00022448"/>
    </source>
</evidence>
<accession>A0A848GMD5</accession>
<feature type="transmembrane region" description="Helical" evidence="8">
    <location>
        <begin position="400"/>
        <end position="420"/>
    </location>
</feature>
<evidence type="ECO:0000256" key="8">
    <source>
        <dbReference type="SAM" id="Phobius"/>
    </source>
</evidence>
<dbReference type="InterPro" id="IPR036259">
    <property type="entry name" value="MFS_trans_sf"/>
</dbReference>
<name>A0A848GMD5_9BACT</name>
<dbReference type="NCBIfam" id="TIGR00924">
    <property type="entry name" value="yjdL_sub1_fam"/>
    <property type="match status" value="1"/>
</dbReference>
<keyword evidence="6 8" id="KW-1133">Transmembrane helix</keyword>
<evidence type="ECO:0000313" key="9">
    <source>
        <dbReference type="EMBL" id="NML39566.1"/>
    </source>
</evidence>
<evidence type="ECO:0000256" key="7">
    <source>
        <dbReference type="ARBA" id="ARBA00023136"/>
    </source>
</evidence>
<proteinExistence type="predicted"/>
<dbReference type="Proteomes" id="UP000583266">
    <property type="component" value="Unassembled WGS sequence"/>
</dbReference>
<dbReference type="Gene3D" id="1.20.1250.20">
    <property type="entry name" value="MFS general substrate transporter like domains"/>
    <property type="match status" value="2"/>
</dbReference>
<evidence type="ECO:0000256" key="6">
    <source>
        <dbReference type="ARBA" id="ARBA00022989"/>
    </source>
</evidence>
<dbReference type="GO" id="GO:0005886">
    <property type="term" value="C:plasma membrane"/>
    <property type="evidence" value="ECO:0007669"/>
    <property type="project" value="UniProtKB-SubCell"/>
</dbReference>
<reference evidence="9 10" key="1">
    <citation type="submission" date="2020-04" db="EMBL/GenBank/DDBJ databases">
        <title>Chitinophaga sp. G-6-1-13 sp. nov., isolated from soil.</title>
        <authorList>
            <person name="Dahal R.H."/>
            <person name="Chaudhary D.K."/>
        </authorList>
    </citation>
    <scope>NUCLEOTIDE SEQUENCE [LARGE SCALE GENOMIC DNA]</scope>
    <source>
        <strain evidence="9 10">G-6-1-13</strain>
    </source>
</reference>
<feature type="transmembrane region" description="Helical" evidence="8">
    <location>
        <begin position="285"/>
        <end position="303"/>
    </location>
</feature>
<feature type="transmembrane region" description="Helical" evidence="8">
    <location>
        <begin position="226"/>
        <end position="248"/>
    </location>
</feature>
<evidence type="ECO:0000256" key="1">
    <source>
        <dbReference type="ARBA" id="ARBA00004651"/>
    </source>
</evidence>
<keyword evidence="5" id="KW-0653">Protein transport</keyword>
<dbReference type="PANTHER" id="PTHR23517:SF15">
    <property type="entry name" value="PROTON-DEPENDENT OLIGOPEPTIDE FAMILY TRANSPORT PROTEIN"/>
    <property type="match status" value="1"/>
</dbReference>
<keyword evidence="4 8" id="KW-0812">Transmembrane</keyword>
<keyword evidence="3" id="KW-1003">Cell membrane</keyword>
<sequence>MPETSRPVSHPKGLYILFVTEMWERFNYYGMRAVLILFMTKALLFSKVFSANLYGSYTGLIYLTPLLGGYIADRYWGNKRSIIIGGIVMAAGELILFTSASLFQHYSSVSLLLFFSGLGCMIAGNGFFKPNISSLVGQLYPDGDNRKDTAYTIFYMGINTGGALGPIICGLAGDTGNPADFKWAFLAGGISMIISVLVQVVFHHRYVTAPDGKVLGLTPERVPVKVLQPIAIISGLVLFALLMIGLLYLDATVINYLSYLMLAAVVLIAVIIFRDRSLTRAEKQRIKVIFIVSFFVIFFWAAFEQAGASLTFFTDEQTDRQLNWRIPVWSIQLLSALLLYLSYHLFRKAQKQLSQPADRPLRLSVYGLLSLFLIAITGTDIYLLIKREDSLLLTEIPPSLFLSLGSIYIVLFAPFFAWLWPRLGKYEPSAPAKMAMGLLFLAAGYLWIAFGVKDIAPGTKVSIIWITGMYALHAFGEFCLSPIGLSLVNKLSPLKFSSLLMAVWFLAAAAANKFAGVLSTLYPEKGRTVVFLGYAIRNAYDFFLLFVAMAGVSAIILLMMSKWLAAMMTTRK</sequence>
<keyword evidence="7 8" id="KW-0472">Membrane</keyword>
<gene>
    <name evidence="9" type="ORF">HHL17_20360</name>
</gene>
<dbReference type="InterPro" id="IPR000109">
    <property type="entry name" value="POT_fam"/>
</dbReference>
<dbReference type="Pfam" id="PF00854">
    <property type="entry name" value="PTR2"/>
    <property type="match status" value="2"/>
</dbReference>
<feature type="transmembrane region" description="Helical" evidence="8">
    <location>
        <begin position="254"/>
        <end position="273"/>
    </location>
</feature>
<dbReference type="PANTHER" id="PTHR23517">
    <property type="entry name" value="RESISTANCE PROTEIN MDTM, PUTATIVE-RELATED-RELATED"/>
    <property type="match status" value="1"/>
</dbReference>
<dbReference type="InterPro" id="IPR005279">
    <property type="entry name" value="Dipep/tripep_permease"/>
</dbReference>
<dbReference type="EMBL" id="JABBGC010000002">
    <property type="protein sequence ID" value="NML39566.1"/>
    <property type="molecule type" value="Genomic_DNA"/>
</dbReference>
<comment type="caution">
    <text evidence="9">The sequence shown here is derived from an EMBL/GenBank/DDBJ whole genome shotgun (WGS) entry which is preliminary data.</text>
</comment>
<dbReference type="GO" id="GO:1904680">
    <property type="term" value="F:peptide transmembrane transporter activity"/>
    <property type="evidence" value="ECO:0007669"/>
    <property type="project" value="InterPro"/>
</dbReference>
<comment type="subcellular location">
    <subcellularLocation>
        <location evidence="1">Cell membrane</location>
        <topology evidence="1">Multi-pass membrane protein</topology>
    </subcellularLocation>
</comment>
<evidence type="ECO:0000256" key="4">
    <source>
        <dbReference type="ARBA" id="ARBA00022692"/>
    </source>
</evidence>
<feature type="transmembrane region" description="Helical" evidence="8">
    <location>
        <begin position="499"/>
        <end position="522"/>
    </location>
</feature>
<feature type="transmembrane region" description="Helical" evidence="8">
    <location>
        <begin position="82"/>
        <end position="103"/>
    </location>
</feature>
<dbReference type="SUPFAM" id="SSF103473">
    <property type="entry name" value="MFS general substrate transporter"/>
    <property type="match status" value="2"/>
</dbReference>
<evidence type="ECO:0000313" key="10">
    <source>
        <dbReference type="Proteomes" id="UP000583266"/>
    </source>
</evidence>